<comment type="caution">
    <text evidence="1">The sequence shown here is derived from an EMBL/GenBank/DDBJ whole genome shotgun (WGS) entry which is preliminary data.</text>
</comment>
<reference evidence="1 2" key="1">
    <citation type="submission" date="2016-03" db="EMBL/GenBank/DDBJ databases">
        <title>Cyphomyrmex costatus WGS genome.</title>
        <authorList>
            <person name="Nygaard S."/>
            <person name="Hu H."/>
            <person name="Boomsma J."/>
            <person name="Zhang G."/>
        </authorList>
    </citation>
    <scope>NUCLEOTIDE SEQUENCE [LARGE SCALE GENOMIC DNA]</scope>
    <source>
        <strain evidence="1">MS0001</strain>
        <tissue evidence="1">Whole body</tissue>
    </source>
</reference>
<protein>
    <recommendedName>
        <fullName evidence="3">Reverse transcriptase zinc-binding domain-containing protein</fullName>
    </recommendedName>
</protein>
<evidence type="ECO:0000313" key="1">
    <source>
        <dbReference type="EMBL" id="KYN49995.1"/>
    </source>
</evidence>
<dbReference type="Proteomes" id="UP000078542">
    <property type="component" value="Unassembled WGS sequence"/>
</dbReference>
<accession>A0A151K1I0</accession>
<dbReference type="EMBL" id="LKEX01008168">
    <property type="protein sequence ID" value="KYN49995.1"/>
    <property type="molecule type" value="Genomic_DNA"/>
</dbReference>
<organism evidence="1 2">
    <name type="scientific">Cyphomyrmex costatus</name>
    <dbReference type="NCBI Taxonomy" id="456900"/>
    <lineage>
        <taxon>Eukaryota</taxon>
        <taxon>Metazoa</taxon>
        <taxon>Ecdysozoa</taxon>
        <taxon>Arthropoda</taxon>
        <taxon>Hexapoda</taxon>
        <taxon>Insecta</taxon>
        <taxon>Pterygota</taxon>
        <taxon>Neoptera</taxon>
        <taxon>Endopterygota</taxon>
        <taxon>Hymenoptera</taxon>
        <taxon>Apocrita</taxon>
        <taxon>Aculeata</taxon>
        <taxon>Formicoidea</taxon>
        <taxon>Formicidae</taxon>
        <taxon>Myrmicinae</taxon>
        <taxon>Cyphomyrmex</taxon>
    </lineage>
</organism>
<evidence type="ECO:0008006" key="3">
    <source>
        <dbReference type="Google" id="ProtNLM"/>
    </source>
</evidence>
<feature type="non-terminal residue" evidence="1">
    <location>
        <position position="1"/>
    </location>
</feature>
<dbReference type="STRING" id="456900.A0A151K1I0"/>
<evidence type="ECO:0000313" key="2">
    <source>
        <dbReference type="Proteomes" id="UP000078542"/>
    </source>
</evidence>
<name>A0A151K1I0_9HYME</name>
<dbReference type="AlphaFoldDB" id="A0A151K1I0"/>
<keyword evidence="2" id="KW-1185">Reference proteome</keyword>
<proteinExistence type="predicted"/>
<gene>
    <name evidence="1" type="ORF">ALC62_00022</name>
</gene>
<sequence>IYGNEIVDNLANSAARGVDPPEDLPIPFTDARKTVRDHAKRTFSGWLRDAAKFKGVKHAELYQDCSLRPWFYSKSLEREEIVLVNRIRSNHYNLNESLHRKGMTASAACHCGHERQDVNHIIFDCPESRNKSEYLLNFLLKKYPHSSTNDIFLLLKKPSVGLCRRLLALFKSLGIRL</sequence>